<evidence type="ECO:0000259" key="1">
    <source>
        <dbReference type="PROSITE" id="PS51819"/>
    </source>
</evidence>
<evidence type="ECO:0000313" key="2">
    <source>
        <dbReference type="EMBL" id="PWN20899.1"/>
    </source>
</evidence>
<organism evidence="2 3">
    <name type="scientific">Pseudomicrostroma glucosiphilum</name>
    <dbReference type="NCBI Taxonomy" id="1684307"/>
    <lineage>
        <taxon>Eukaryota</taxon>
        <taxon>Fungi</taxon>
        <taxon>Dikarya</taxon>
        <taxon>Basidiomycota</taxon>
        <taxon>Ustilaginomycotina</taxon>
        <taxon>Exobasidiomycetes</taxon>
        <taxon>Microstromatales</taxon>
        <taxon>Microstromatales incertae sedis</taxon>
        <taxon>Pseudomicrostroma</taxon>
    </lineage>
</organism>
<proteinExistence type="predicted"/>
<dbReference type="RefSeq" id="XP_025348059.1">
    <property type="nucleotide sequence ID" value="XM_025492353.1"/>
</dbReference>
<protein>
    <submittedName>
        <fullName evidence="2">Glyoxalase/Bleomycin resistance protein/Dihydroxybiphenyl dioxygenase</fullName>
    </submittedName>
</protein>
<dbReference type="PANTHER" id="PTHR10374">
    <property type="entry name" value="LACTOYLGLUTATHIONE LYASE GLYOXALASE I"/>
    <property type="match status" value="1"/>
</dbReference>
<sequence length="171" mass="18779">MKISDPDRSLRFYREVLGFQEVMTWNTGPQTVIFLSQPIPGIPTSEIFKSMQSRAGLIELLYLHGTQPSRPEANGVPATNPLGYFHIGLSVPDVEVILAKAEAFDDKGVRVIKPLGPPTSMSVMGLPTDTPAFHNSTDFIFSKVAFIADPDGNWIELVPQAMHKAKEVTAQ</sequence>
<evidence type="ECO:0000313" key="3">
    <source>
        <dbReference type="Proteomes" id="UP000245942"/>
    </source>
</evidence>
<dbReference type="STRING" id="1684307.A0A316U6P5"/>
<dbReference type="InterPro" id="IPR004360">
    <property type="entry name" value="Glyas_Fos-R_dOase_dom"/>
</dbReference>
<name>A0A316U6P5_9BASI</name>
<dbReference type="Gene3D" id="3.10.180.10">
    <property type="entry name" value="2,3-Dihydroxybiphenyl 1,2-Dioxygenase, domain 1"/>
    <property type="match status" value="1"/>
</dbReference>
<reference evidence="2 3" key="1">
    <citation type="journal article" date="2018" name="Mol. Biol. Evol.">
        <title>Broad Genomic Sampling Reveals a Smut Pathogenic Ancestry of the Fungal Clade Ustilaginomycotina.</title>
        <authorList>
            <person name="Kijpornyongpan T."/>
            <person name="Mondo S.J."/>
            <person name="Barry K."/>
            <person name="Sandor L."/>
            <person name="Lee J."/>
            <person name="Lipzen A."/>
            <person name="Pangilinan J."/>
            <person name="LaButti K."/>
            <person name="Hainaut M."/>
            <person name="Henrissat B."/>
            <person name="Grigoriev I.V."/>
            <person name="Spatafora J.W."/>
            <person name="Aime M.C."/>
        </authorList>
    </citation>
    <scope>NUCLEOTIDE SEQUENCE [LARGE SCALE GENOMIC DNA]</scope>
    <source>
        <strain evidence="2 3">MCA 4718</strain>
    </source>
</reference>
<dbReference type="SUPFAM" id="SSF54593">
    <property type="entry name" value="Glyoxalase/Bleomycin resistance protein/Dihydroxybiphenyl dioxygenase"/>
    <property type="match status" value="1"/>
</dbReference>
<dbReference type="AlphaFoldDB" id="A0A316U6P5"/>
<dbReference type="EMBL" id="KZ819326">
    <property type="protein sequence ID" value="PWN20899.1"/>
    <property type="molecule type" value="Genomic_DNA"/>
</dbReference>
<dbReference type="Pfam" id="PF00903">
    <property type="entry name" value="Glyoxalase"/>
    <property type="match status" value="1"/>
</dbReference>
<keyword evidence="2" id="KW-0223">Dioxygenase</keyword>
<keyword evidence="3" id="KW-1185">Reference proteome</keyword>
<dbReference type="GO" id="GO:0051213">
    <property type="term" value="F:dioxygenase activity"/>
    <property type="evidence" value="ECO:0007669"/>
    <property type="project" value="UniProtKB-KW"/>
</dbReference>
<dbReference type="GeneID" id="37014087"/>
<feature type="domain" description="VOC" evidence="1">
    <location>
        <begin position="1"/>
        <end position="160"/>
    </location>
</feature>
<dbReference type="InterPro" id="IPR037523">
    <property type="entry name" value="VOC_core"/>
</dbReference>
<keyword evidence="2" id="KW-0560">Oxidoreductase</keyword>
<dbReference type="OrthoDB" id="16820at2759"/>
<accession>A0A316U6P5</accession>
<dbReference type="PANTHER" id="PTHR10374:SF19">
    <property type="entry name" value="LYASE (GLO1), PUTATIVE (AFU_ORTHOLOGUE AFUA_2G13550)-RELATED"/>
    <property type="match status" value="1"/>
</dbReference>
<dbReference type="Proteomes" id="UP000245942">
    <property type="component" value="Unassembled WGS sequence"/>
</dbReference>
<dbReference type="PROSITE" id="PS51819">
    <property type="entry name" value="VOC"/>
    <property type="match status" value="1"/>
</dbReference>
<dbReference type="InterPro" id="IPR029068">
    <property type="entry name" value="Glyas_Bleomycin-R_OHBP_Dase"/>
</dbReference>
<gene>
    <name evidence="2" type="ORF">BCV69DRAFT_282411</name>
</gene>